<keyword evidence="2" id="KW-1185">Reference proteome</keyword>
<reference evidence="1 2" key="1">
    <citation type="submission" date="2018-06" db="EMBL/GenBank/DDBJ databases">
        <title>A transcriptomic atlas of mushroom development highlights an independent origin of complex multicellularity.</title>
        <authorList>
            <consortium name="DOE Joint Genome Institute"/>
            <person name="Krizsan K."/>
            <person name="Almasi E."/>
            <person name="Merenyi Z."/>
            <person name="Sahu N."/>
            <person name="Viragh M."/>
            <person name="Koszo T."/>
            <person name="Mondo S."/>
            <person name="Kiss B."/>
            <person name="Balint B."/>
            <person name="Kues U."/>
            <person name="Barry K."/>
            <person name="Hegedus J.C."/>
            <person name="Henrissat B."/>
            <person name="Johnson J."/>
            <person name="Lipzen A."/>
            <person name="Ohm R."/>
            <person name="Nagy I."/>
            <person name="Pangilinan J."/>
            <person name="Yan J."/>
            <person name="Xiong Y."/>
            <person name="Grigoriev I.V."/>
            <person name="Hibbett D.S."/>
            <person name="Nagy L.G."/>
        </authorList>
    </citation>
    <scope>NUCLEOTIDE SEQUENCE [LARGE SCALE GENOMIC DNA]</scope>
    <source>
        <strain evidence="1 2">SZMC22713</strain>
    </source>
</reference>
<sequence length="61" mass="7253">TRKVEKIDCKSSRCVFSSRHKRPCPDCNCQKFMGPDLEERITLRSPDYCDHCTQWYRGGQR</sequence>
<evidence type="ECO:0000313" key="2">
    <source>
        <dbReference type="Proteomes" id="UP000294933"/>
    </source>
</evidence>
<dbReference type="EMBL" id="ML170162">
    <property type="protein sequence ID" value="TDL26255.1"/>
    <property type="molecule type" value="Genomic_DNA"/>
</dbReference>
<evidence type="ECO:0000313" key="1">
    <source>
        <dbReference type="EMBL" id="TDL26255.1"/>
    </source>
</evidence>
<dbReference type="VEuPathDB" id="FungiDB:BD410DRAFT_716564"/>
<protein>
    <submittedName>
        <fullName evidence="1">Uncharacterized protein</fullName>
    </submittedName>
</protein>
<dbReference type="OrthoDB" id="2840428at2759"/>
<accession>A0A4Y7QFQ5</accession>
<proteinExistence type="predicted"/>
<dbReference type="Proteomes" id="UP000294933">
    <property type="component" value="Unassembled WGS sequence"/>
</dbReference>
<organism evidence="1 2">
    <name type="scientific">Rickenella mellea</name>
    <dbReference type="NCBI Taxonomy" id="50990"/>
    <lineage>
        <taxon>Eukaryota</taxon>
        <taxon>Fungi</taxon>
        <taxon>Dikarya</taxon>
        <taxon>Basidiomycota</taxon>
        <taxon>Agaricomycotina</taxon>
        <taxon>Agaricomycetes</taxon>
        <taxon>Hymenochaetales</taxon>
        <taxon>Rickenellaceae</taxon>
        <taxon>Rickenella</taxon>
    </lineage>
</organism>
<name>A0A4Y7QFQ5_9AGAM</name>
<gene>
    <name evidence="1" type="ORF">BD410DRAFT_716564</name>
</gene>
<dbReference type="AlphaFoldDB" id="A0A4Y7QFQ5"/>
<feature type="non-terminal residue" evidence="1">
    <location>
        <position position="1"/>
    </location>
</feature>